<keyword evidence="3" id="KW-1185">Reference proteome</keyword>
<dbReference type="RefSeq" id="WP_354365615.1">
    <property type="nucleotide sequence ID" value="NZ_JBEPLO010000017.1"/>
</dbReference>
<feature type="region of interest" description="Disordered" evidence="1">
    <location>
        <begin position="33"/>
        <end position="55"/>
    </location>
</feature>
<dbReference type="EMBL" id="JBEPLO010000017">
    <property type="protein sequence ID" value="MET3558470.1"/>
    <property type="molecule type" value="Genomic_DNA"/>
</dbReference>
<name>A0ABV2FJ43_9STRE</name>
<evidence type="ECO:0000313" key="3">
    <source>
        <dbReference type="Proteomes" id="UP001549122"/>
    </source>
</evidence>
<accession>A0ABV2FJ43</accession>
<comment type="caution">
    <text evidence="2">The sequence shown here is derived from an EMBL/GenBank/DDBJ whole genome shotgun (WGS) entry which is preliminary data.</text>
</comment>
<dbReference type="Proteomes" id="UP001549122">
    <property type="component" value="Unassembled WGS sequence"/>
</dbReference>
<sequence length="55" mass="5924">MSTENISQKLDQTASDLTEAVTPAADLGQQIIKEVNSRSKDNSDSDLVSSEDANR</sequence>
<protein>
    <submittedName>
        <fullName evidence="2">Uncharacterized protein</fullName>
    </submittedName>
</protein>
<proteinExistence type="predicted"/>
<gene>
    <name evidence="2" type="ORF">ABID29_001595</name>
</gene>
<evidence type="ECO:0000256" key="1">
    <source>
        <dbReference type="SAM" id="MobiDB-lite"/>
    </source>
</evidence>
<reference evidence="2 3" key="1">
    <citation type="submission" date="2024-06" db="EMBL/GenBank/DDBJ databases">
        <title>Genomic Encyclopedia of Type Strains, Phase IV (KMG-IV): sequencing the most valuable type-strain genomes for metagenomic binning, comparative biology and taxonomic classification.</title>
        <authorList>
            <person name="Goeker M."/>
        </authorList>
    </citation>
    <scope>NUCLEOTIDE SEQUENCE [LARGE SCALE GENOMIC DNA]</scope>
    <source>
        <strain evidence="2 3">DSM 28303</strain>
    </source>
</reference>
<evidence type="ECO:0000313" key="2">
    <source>
        <dbReference type="EMBL" id="MET3558470.1"/>
    </source>
</evidence>
<organism evidence="2 3">
    <name type="scientific">Streptococcus rupicaprae</name>
    <dbReference type="NCBI Taxonomy" id="759619"/>
    <lineage>
        <taxon>Bacteria</taxon>
        <taxon>Bacillati</taxon>
        <taxon>Bacillota</taxon>
        <taxon>Bacilli</taxon>
        <taxon>Lactobacillales</taxon>
        <taxon>Streptococcaceae</taxon>
        <taxon>Streptococcus</taxon>
    </lineage>
</organism>